<accession>A0A430BEP8</accession>
<evidence type="ECO:0000256" key="1">
    <source>
        <dbReference type="ARBA" id="ARBA00022801"/>
    </source>
</evidence>
<organism evidence="3 4">
    <name type="scientific">Sphingobium yanoikuyae</name>
    <name type="common">Sphingomonas yanoikuyae</name>
    <dbReference type="NCBI Taxonomy" id="13690"/>
    <lineage>
        <taxon>Bacteria</taxon>
        <taxon>Pseudomonadati</taxon>
        <taxon>Pseudomonadota</taxon>
        <taxon>Alphaproteobacteria</taxon>
        <taxon>Sphingomonadales</taxon>
        <taxon>Sphingomonadaceae</taxon>
        <taxon>Sphingobium</taxon>
    </lineage>
</organism>
<dbReference type="SUPFAM" id="SSF53474">
    <property type="entry name" value="alpha/beta-Hydrolases"/>
    <property type="match status" value="1"/>
</dbReference>
<dbReference type="PRINTS" id="PR00412">
    <property type="entry name" value="EPOXHYDRLASE"/>
</dbReference>
<sequence length="280" mass="30322">MEGYAVTGVELPRNSVRTGDYNTNFIEAGKGEPLILIHGGGAGADARGNWKGSLPLFAESGFRVIAYDMVGFGDSDAPDPANFTYDQDARITQLIAFLDALGLERANIVGNSMGGATALGVAMRRPERLKKLVLMGSAGLSHQTTGALSAILNYDFTVPGMQRVIEALTHSDYSPPPEFVAYRHALSVRPNVQAAYKAIMGTIKAAGGLFYPEEDVARVKVETLVVNGKDDKVVPMSEGYRFLELLENSTGCFLPRCGHWAMIEHPQLFAEITSFFLKRS</sequence>
<gene>
    <name evidence="3" type="ORF">DAH51_24665</name>
</gene>
<evidence type="ECO:0000313" key="4">
    <source>
        <dbReference type="Proteomes" id="UP000287401"/>
    </source>
</evidence>
<dbReference type="Gene3D" id="3.40.50.1820">
    <property type="entry name" value="alpha/beta hydrolase"/>
    <property type="match status" value="1"/>
</dbReference>
<evidence type="ECO:0000259" key="2">
    <source>
        <dbReference type="Pfam" id="PF00561"/>
    </source>
</evidence>
<proteinExistence type="predicted"/>
<comment type="caution">
    <text evidence="3">The sequence shown here is derived from an EMBL/GenBank/DDBJ whole genome shotgun (WGS) entry which is preliminary data.</text>
</comment>
<dbReference type="PANTHER" id="PTHR43798:SF31">
    <property type="entry name" value="AB HYDROLASE SUPERFAMILY PROTEIN YCLE"/>
    <property type="match status" value="1"/>
</dbReference>
<dbReference type="PANTHER" id="PTHR43798">
    <property type="entry name" value="MONOACYLGLYCEROL LIPASE"/>
    <property type="match status" value="1"/>
</dbReference>
<dbReference type="AlphaFoldDB" id="A0A430BEP8"/>
<dbReference type="GO" id="GO:0016787">
    <property type="term" value="F:hydrolase activity"/>
    <property type="evidence" value="ECO:0007669"/>
    <property type="project" value="UniProtKB-KW"/>
</dbReference>
<evidence type="ECO:0000313" key="3">
    <source>
        <dbReference type="EMBL" id="RSU47774.1"/>
    </source>
</evidence>
<dbReference type="PRINTS" id="PR00111">
    <property type="entry name" value="ABHYDROLASE"/>
</dbReference>
<feature type="domain" description="AB hydrolase-1" evidence="2">
    <location>
        <begin position="33"/>
        <end position="266"/>
    </location>
</feature>
<dbReference type="Pfam" id="PF00561">
    <property type="entry name" value="Abhydrolase_1"/>
    <property type="match status" value="1"/>
</dbReference>
<dbReference type="EMBL" id="QRAL01000049">
    <property type="protein sequence ID" value="RSU47774.1"/>
    <property type="molecule type" value="Genomic_DNA"/>
</dbReference>
<dbReference type="GO" id="GO:0016020">
    <property type="term" value="C:membrane"/>
    <property type="evidence" value="ECO:0007669"/>
    <property type="project" value="TreeGrafter"/>
</dbReference>
<dbReference type="InterPro" id="IPR000073">
    <property type="entry name" value="AB_hydrolase_1"/>
</dbReference>
<reference evidence="3 4" key="1">
    <citation type="submission" date="2018-07" db="EMBL/GenBank/DDBJ databases">
        <title>Genomic and Epidemiologic Investigation of an Indolent Hospital Outbreak.</title>
        <authorList>
            <person name="Johnson R.C."/>
            <person name="Deming C."/>
            <person name="Conlan S."/>
            <person name="Zellmer C.J."/>
            <person name="Michelin A.V."/>
            <person name="Lee-Lin S."/>
            <person name="Thomas P.J."/>
            <person name="Park M."/>
            <person name="Weingarten R.A."/>
            <person name="Less J."/>
            <person name="Dekker J.P."/>
            <person name="Frank K.M."/>
            <person name="Musser K.A."/>
            <person name="Mcquiston J.R."/>
            <person name="Henderson D.K."/>
            <person name="Lau A.F."/>
            <person name="Palmore T.N."/>
            <person name="Segre J.A."/>
        </authorList>
    </citation>
    <scope>NUCLEOTIDE SEQUENCE [LARGE SCALE GENOMIC DNA]</scope>
    <source>
        <strain evidence="3 4">SK-NIH.Env6_1116</strain>
    </source>
</reference>
<keyword evidence="1 3" id="KW-0378">Hydrolase</keyword>
<protein>
    <submittedName>
        <fullName evidence="3">Alpha/beta fold hydrolase</fullName>
    </submittedName>
</protein>
<name>A0A430BEP8_SPHYA</name>
<dbReference type="Proteomes" id="UP000287401">
    <property type="component" value="Unassembled WGS sequence"/>
</dbReference>
<dbReference type="InterPro" id="IPR050266">
    <property type="entry name" value="AB_hydrolase_sf"/>
</dbReference>
<dbReference type="InterPro" id="IPR029058">
    <property type="entry name" value="AB_hydrolase_fold"/>
</dbReference>
<dbReference type="InterPro" id="IPR000639">
    <property type="entry name" value="Epox_hydrolase-like"/>
</dbReference>